<dbReference type="InterPro" id="IPR002563">
    <property type="entry name" value="Flavin_Rdtase-like_dom"/>
</dbReference>
<keyword evidence="3" id="KW-0288">FMN</keyword>
<reference evidence="7" key="1">
    <citation type="submission" date="2016-10" db="EMBL/GenBank/DDBJ databases">
        <authorList>
            <person name="de Groot N.N."/>
        </authorList>
    </citation>
    <scope>NUCLEOTIDE SEQUENCE [LARGE SCALE GENOMIC DNA]</scope>
    <source>
        <strain evidence="7">10nlg</strain>
    </source>
</reference>
<keyword evidence="2" id="KW-0285">Flavoprotein</keyword>
<keyword evidence="7" id="KW-1185">Reference proteome</keyword>
<dbReference type="OrthoDB" id="9794638at2"/>
<dbReference type="SMART" id="SM00903">
    <property type="entry name" value="Flavin_Reduct"/>
    <property type="match status" value="1"/>
</dbReference>
<gene>
    <name evidence="6" type="ORF">SAMN05444126_11457</name>
</gene>
<accession>A0A1H9UI16</accession>
<evidence type="ECO:0000313" key="6">
    <source>
        <dbReference type="EMBL" id="SES09012.1"/>
    </source>
</evidence>
<proteinExistence type="inferred from homology"/>
<dbReference type="SUPFAM" id="SSF50475">
    <property type="entry name" value="FMN-binding split barrel"/>
    <property type="match status" value="1"/>
</dbReference>
<evidence type="ECO:0000256" key="3">
    <source>
        <dbReference type="ARBA" id="ARBA00022643"/>
    </source>
</evidence>
<dbReference type="InterPro" id="IPR012349">
    <property type="entry name" value="Split_barrel_FMN-bd"/>
</dbReference>
<evidence type="ECO:0000256" key="4">
    <source>
        <dbReference type="ARBA" id="ARBA00038054"/>
    </source>
</evidence>
<evidence type="ECO:0000313" key="7">
    <source>
        <dbReference type="Proteomes" id="UP000199318"/>
    </source>
</evidence>
<dbReference type="RefSeq" id="WP_093073090.1">
    <property type="nucleotide sequence ID" value="NZ_FOGV01000014.1"/>
</dbReference>
<comment type="cofactor">
    <cofactor evidence="1">
        <name>FMN</name>
        <dbReference type="ChEBI" id="CHEBI:58210"/>
    </cofactor>
</comment>
<dbReference type="AlphaFoldDB" id="A0A1H9UI16"/>
<organism evidence="6 7">
    <name type="scientific">Salisediminibacterium halotolerans</name>
    <dbReference type="NCBI Taxonomy" id="517425"/>
    <lineage>
        <taxon>Bacteria</taxon>
        <taxon>Bacillati</taxon>
        <taxon>Bacillota</taxon>
        <taxon>Bacilli</taxon>
        <taxon>Bacillales</taxon>
        <taxon>Bacillaceae</taxon>
        <taxon>Salisediminibacterium</taxon>
    </lineage>
</organism>
<dbReference type="PANTHER" id="PTHR33798">
    <property type="entry name" value="FLAVOPROTEIN OXYGENASE"/>
    <property type="match status" value="1"/>
</dbReference>
<comment type="caution">
    <text evidence="6">The sequence shown here is derived from an EMBL/GenBank/DDBJ whole genome shotgun (WGS) entry which is preliminary data.</text>
</comment>
<dbReference type="Gene3D" id="2.30.110.10">
    <property type="entry name" value="Electron Transport, Fmn-binding Protein, Chain A"/>
    <property type="match status" value="1"/>
</dbReference>
<evidence type="ECO:0000256" key="2">
    <source>
        <dbReference type="ARBA" id="ARBA00022630"/>
    </source>
</evidence>
<dbReference type="GO" id="GO:0010181">
    <property type="term" value="F:FMN binding"/>
    <property type="evidence" value="ECO:0007669"/>
    <property type="project" value="InterPro"/>
</dbReference>
<dbReference type="PANTHER" id="PTHR33798:SF5">
    <property type="entry name" value="FLAVIN REDUCTASE LIKE DOMAIN-CONTAINING PROTEIN"/>
    <property type="match status" value="1"/>
</dbReference>
<sequence>MRINPTEWTKTERYRFLTSAVTPRPIAFVTTVTKKGTVNAAPFSYFNVVSAEPPLLSISVGRKEGAMKDTARNITESGEFVVQLAEADMIQAVNDTSMNAEPEESELRHVPLNTADSQAVNVPGILEARVRLECKLEKHLIFEEGASATDLLIGRIVSIYTEDGLLKEGMVSPDEWKPVARLGGKKYAEIGRVFELERPQ</sequence>
<dbReference type="Proteomes" id="UP000199318">
    <property type="component" value="Unassembled WGS sequence"/>
</dbReference>
<feature type="domain" description="Flavin reductase like" evidence="5">
    <location>
        <begin position="19"/>
        <end position="171"/>
    </location>
</feature>
<dbReference type="Pfam" id="PF01613">
    <property type="entry name" value="Flavin_Reduct"/>
    <property type="match status" value="1"/>
</dbReference>
<evidence type="ECO:0000259" key="5">
    <source>
        <dbReference type="SMART" id="SM00903"/>
    </source>
</evidence>
<dbReference type="EMBL" id="FOGV01000014">
    <property type="protein sequence ID" value="SES09012.1"/>
    <property type="molecule type" value="Genomic_DNA"/>
</dbReference>
<dbReference type="GO" id="GO:0016646">
    <property type="term" value="F:oxidoreductase activity, acting on the CH-NH group of donors, NAD or NADP as acceptor"/>
    <property type="evidence" value="ECO:0007669"/>
    <property type="project" value="UniProtKB-ARBA"/>
</dbReference>
<evidence type="ECO:0000256" key="1">
    <source>
        <dbReference type="ARBA" id="ARBA00001917"/>
    </source>
</evidence>
<dbReference type="STRING" id="1464123.SAMN05444126_11457"/>
<comment type="similarity">
    <text evidence="4">Belongs to the flavoredoxin family.</text>
</comment>
<name>A0A1H9UI16_9BACI</name>
<protein>
    <submittedName>
        <fullName evidence="6">NADH-FMN oxidoreductase RutF, flavin reductase (DIM6/NTAB) family</fullName>
    </submittedName>
</protein>